<dbReference type="OMA" id="HFSSHWN"/>
<keyword evidence="9" id="KW-1185">Reference proteome</keyword>
<comment type="catalytic activity">
    <reaction evidence="1">
        <text>S-ubiquitinyl-[E2 ubiquitin-conjugating enzyme]-L-cysteine + [acceptor protein]-L-lysine = [E2 ubiquitin-conjugating enzyme]-L-cysteine + N(6)-ubiquitinyl-[acceptor protein]-L-lysine.</text>
        <dbReference type="EC" id="2.3.2.27"/>
    </reaction>
</comment>
<evidence type="ECO:0000256" key="6">
    <source>
        <dbReference type="ARBA" id="ARBA00022786"/>
    </source>
</evidence>
<dbReference type="InterPro" id="IPR045191">
    <property type="entry name" value="MBR1/2-like"/>
</dbReference>
<evidence type="ECO:0000256" key="3">
    <source>
        <dbReference type="ARBA" id="ARBA00022679"/>
    </source>
</evidence>
<proteinExistence type="predicted"/>
<evidence type="ECO:0000313" key="9">
    <source>
        <dbReference type="Proteomes" id="UP000316621"/>
    </source>
</evidence>
<dbReference type="Gramene" id="RZC76436">
    <property type="protein sequence ID" value="RZC76436"/>
    <property type="gene ID" value="C5167_000564"/>
</dbReference>
<dbReference type="Proteomes" id="UP000316621">
    <property type="component" value="Chromosome 9"/>
</dbReference>
<evidence type="ECO:0000256" key="7">
    <source>
        <dbReference type="ARBA" id="ARBA00022833"/>
    </source>
</evidence>
<reference evidence="8 9" key="1">
    <citation type="journal article" date="2018" name="Science">
        <title>The opium poppy genome and morphinan production.</title>
        <authorList>
            <person name="Guo L."/>
            <person name="Winzer T."/>
            <person name="Yang X."/>
            <person name="Li Y."/>
            <person name="Ning Z."/>
            <person name="He Z."/>
            <person name="Teodor R."/>
            <person name="Lu Y."/>
            <person name="Bowser T.A."/>
            <person name="Graham I.A."/>
            <person name="Ye K."/>
        </authorList>
    </citation>
    <scope>NUCLEOTIDE SEQUENCE [LARGE SCALE GENOMIC DNA]</scope>
    <source>
        <strain evidence="9">cv. HN1</strain>
        <tissue evidence="8">Leaves</tissue>
    </source>
</reference>
<keyword evidence="6" id="KW-0833">Ubl conjugation pathway</keyword>
<dbReference type="EC" id="2.3.2.27" evidence="2"/>
<organism evidence="8 9">
    <name type="scientific">Papaver somniferum</name>
    <name type="common">Opium poppy</name>
    <dbReference type="NCBI Taxonomy" id="3469"/>
    <lineage>
        <taxon>Eukaryota</taxon>
        <taxon>Viridiplantae</taxon>
        <taxon>Streptophyta</taxon>
        <taxon>Embryophyta</taxon>
        <taxon>Tracheophyta</taxon>
        <taxon>Spermatophyta</taxon>
        <taxon>Magnoliopsida</taxon>
        <taxon>Ranunculales</taxon>
        <taxon>Papaveraceae</taxon>
        <taxon>Papaveroideae</taxon>
        <taxon>Papaver</taxon>
    </lineage>
</organism>
<dbReference type="PANTHER" id="PTHR22937">
    <property type="entry name" value="E3 UBIQUITIN-PROTEIN LIGASE RNF165"/>
    <property type="match status" value="1"/>
</dbReference>
<keyword evidence="3" id="KW-0808">Transferase</keyword>
<dbReference type="PANTHER" id="PTHR22937:SF174">
    <property type="entry name" value="RING-TYPE E3 UBIQUITIN TRANSFERASE"/>
    <property type="match status" value="1"/>
</dbReference>
<sequence>MAHRHMFNPPEMFEMANDQNPNLNLNQNPVHVQQPFAPFGRGGGAWENSSVVSPVPIMSGEAVNSVPHWTAAPRTNEYSASSTSMDVPRYEAVTSGPFYDPYPRPSAATNFHPVPQYYAGQPSSSNSQGHSIHGLANGIVDPVMGSGRGPFKRKIPVIPDVSERGDTSRYYNPGAGSYSDYPIYSTIQPEKPIVHPQHRPWDTTGTYPTYSGCSLSIAEGSDRNVRSRPSGNIEPNIVPALSSSNSSLHVPSAGSLVDHSVRMDIPNLNVIPAHSEWNHVHTPFAAHGRVSSSGTNSLNQGPNQFLVGGSDYNPVGFDRYHHNTSIRYPVFPPHNIQGATQAARGGGYSSFPQRAVPPNGIMPSQLNLGYWPASSVEGLNPVPESHSSRYSRTSAAMGYHNGDRSGRSRSSYDRLRSLPHDAYSHVRHVAEVCKSKPVFYLLHWRWWKVVVSSSVLFQQTISHGLSQGYSAVDRVTAYGSRNLFDQHGDMRLDVDSMSYEELLALGERIGNVSTGLSEDLILKCLTMTVITNTEIIPEEQRCVICLVTASNELYSCMVMNFVLRNRFLTEGNCCRMSTAKRRKSGG</sequence>
<dbReference type="GO" id="GO:0008270">
    <property type="term" value="F:zinc ion binding"/>
    <property type="evidence" value="ECO:0007669"/>
    <property type="project" value="UniProtKB-KW"/>
</dbReference>
<dbReference type="GO" id="GO:0061630">
    <property type="term" value="F:ubiquitin protein ligase activity"/>
    <property type="evidence" value="ECO:0007669"/>
    <property type="project" value="UniProtKB-EC"/>
</dbReference>
<keyword evidence="5" id="KW-0863">Zinc-finger</keyword>
<evidence type="ECO:0000256" key="2">
    <source>
        <dbReference type="ARBA" id="ARBA00012483"/>
    </source>
</evidence>
<name>A0A4Y7KUA1_PAPSO</name>
<evidence type="ECO:0000256" key="4">
    <source>
        <dbReference type="ARBA" id="ARBA00022723"/>
    </source>
</evidence>
<evidence type="ECO:0000313" key="8">
    <source>
        <dbReference type="EMBL" id="RZC76436.1"/>
    </source>
</evidence>
<dbReference type="STRING" id="3469.A0A4Y7KUA1"/>
<accession>A0A4Y7KUA1</accession>
<keyword evidence="7" id="KW-0862">Zinc</keyword>
<gene>
    <name evidence="8" type="ORF">C5167_000564</name>
</gene>
<keyword evidence="4" id="KW-0479">Metal-binding</keyword>
<dbReference type="AlphaFoldDB" id="A0A4Y7KUA1"/>
<evidence type="ECO:0000256" key="5">
    <source>
        <dbReference type="ARBA" id="ARBA00022771"/>
    </source>
</evidence>
<dbReference type="EMBL" id="CM010723">
    <property type="protein sequence ID" value="RZC76436.1"/>
    <property type="molecule type" value="Genomic_DNA"/>
</dbReference>
<evidence type="ECO:0000256" key="1">
    <source>
        <dbReference type="ARBA" id="ARBA00000900"/>
    </source>
</evidence>
<protein>
    <recommendedName>
        <fullName evidence="2">RING-type E3 ubiquitin transferase</fullName>
        <ecNumber evidence="2">2.3.2.27</ecNumber>
    </recommendedName>
</protein>